<dbReference type="GO" id="GO:0051539">
    <property type="term" value="F:4 iron, 4 sulfur cluster binding"/>
    <property type="evidence" value="ECO:0007669"/>
    <property type="project" value="UniProtKB-KW"/>
</dbReference>
<evidence type="ECO:0000256" key="5">
    <source>
        <dbReference type="ARBA" id="ARBA00013561"/>
    </source>
</evidence>
<organism evidence="12 13">
    <name type="scientific">Pachysolen tannophilus NRRL Y-2460</name>
    <dbReference type="NCBI Taxonomy" id="669874"/>
    <lineage>
        <taxon>Eukaryota</taxon>
        <taxon>Fungi</taxon>
        <taxon>Dikarya</taxon>
        <taxon>Ascomycota</taxon>
        <taxon>Saccharomycotina</taxon>
        <taxon>Pichiomycetes</taxon>
        <taxon>Pachysolenaceae</taxon>
        <taxon>Pachysolen</taxon>
    </lineage>
</organism>
<evidence type="ECO:0000256" key="9">
    <source>
        <dbReference type="ARBA" id="ARBA00023004"/>
    </source>
</evidence>
<dbReference type="PANTHER" id="PTHR14464">
    <property type="entry name" value="EXONUCLEASE V"/>
    <property type="match status" value="1"/>
</dbReference>
<dbReference type="Proteomes" id="UP000094236">
    <property type="component" value="Unassembled WGS sequence"/>
</dbReference>
<dbReference type="GO" id="GO:0005634">
    <property type="term" value="C:nucleus"/>
    <property type="evidence" value="ECO:0007669"/>
    <property type="project" value="TreeGrafter"/>
</dbReference>
<name>A0A1E4TX90_PACTA</name>
<keyword evidence="9" id="KW-0408">Iron</keyword>
<dbReference type="InterPro" id="IPR019190">
    <property type="entry name" value="EXOV"/>
</dbReference>
<keyword evidence="13" id="KW-1185">Reference proteome</keyword>
<keyword evidence="8" id="KW-0378">Hydrolase</keyword>
<dbReference type="PANTHER" id="PTHR14464:SF4">
    <property type="entry name" value="EXONUCLEASE V"/>
    <property type="match status" value="1"/>
</dbReference>
<sequence>MLRYKVFPKLRSDKVFTNFKRFNSDDAEILGKFNTKKILLKIPHPQQVALKTTPVLKDEDTLLNLRNKSERLPIPQNFNYRTDFFQPQGKLESINVNDQIVSQNDPQLYQQPTSLSLSSYKPFHNYLPLNDKTHLLPYKNFPKNMLKPFQILKMKKFPKNNEKLRFSASSLAVGYWCELQTFYKIYSAEEEELPTKEMRLGTGIHKDLEMTAHPAKDLDESSYYQLVEKDIKERGIDQIKLDEIALYDSEQISRLISLFSFGEAREIKIYSLVDVNNNNQLMDKSSFKLENSETSPYLLITGIIDHLSLLPIVKDNFDLNFELNLYKDDLFEFLESAPNIINSFISQYYLKISDVKTRGYILIPRQKSIRDAHKFQLFYYRKLIGIMSGELTSKQKNFNEYYELKEKNDDPFCYELLVQNYSDRGIDIDSPISPDIVFLILLNFKFLHSDALKLCKGESINFEPFDSFVKTHYSNKTNSINYDLSSLTENEKFFENNLKTASDLEFMKKNLLTKWKYPFTLRFLIARLSQLFKLLYPFLSQSCSIEYISRSSSANKFEEEVTYNNDIFLEKLNDSLDFYYLKRNLKPVEPVDFHIYCDGRYPCKYKDVCSWYQERKK</sequence>
<protein>
    <recommendedName>
        <fullName evidence="5">Exonuclease V, mitochondrial</fullName>
    </recommendedName>
    <alternativeName>
        <fullName evidence="11">Defects in morphology protein 1</fullName>
    </alternativeName>
</protein>
<dbReference type="OrthoDB" id="354769at2759"/>
<comment type="similarity">
    <text evidence="3">Belongs to the EXO5 family.</text>
</comment>
<evidence type="ECO:0000256" key="4">
    <source>
        <dbReference type="ARBA" id="ARBA00011245"/>
    </source>
</evidence>
<dbReference type="Pfam" id="PF09810">
    <property type="entry name" value="Exo5"/>
    <property type="match status" value="1"/>
</dbReference>
<evidence type="ECO:0000256" key="10">
    <source>
        <dbReference type="ARBA" id="ARBA00023014"/>
    </source>
</evidence>
<comment type="subunit">
    <text evidence="4">Monomer.</text>
</comment>
<evidence type="ECO:0000256" key="2">
    <source>
        <dbReference type="ARBA" id="ARBA00001966"/>
    </source>
</evidence>
<evidence type="ECO:0000256" key="6">
    <source>
        <dbReference type="ARBA" id="ARBA00022485"/>
    </source>
</evidence>
<evidence type="ECO:0000313" key="12">
    <source>
        <dbReference type="EMBL" id="ODV96372.1"/>
    </source>
</evidence>
<accession>A0A1E4TX90</accession>
<keyword evidence="8" id="KW-0269">Exonuclease</keyword>
<comment type="cofactor">
    <cofactor evidence="1">
        <name>Mg(2+)</name>
        <dbReference type="ChEBI" id="CHEBI:18420"/>
    </cofactor>
</comment>
<dbReference type="GO" id="GO:0045145">
    <property type="term" value="F:single-stranded DNA 5'-3' DNA exonuclease activity"/>
    <property type="evidence" value="ECO:0007669"/>
    <property type="project" value="InterPro"/>
</dbReference>
<keyword evidence="7" id="KW-0540">Nuclease</keyword>
<proteinExistence type="inferred from homology"/>
<evidence type="ECO:0000256" key="11">
    <source>
        <dbReference type="ARBA" id="ARBA00030412"/>
    </source>
</evidence>
<keyword evidence="6" id="KW-0479">Metal-binding</keyword>
<evidence type="ECO:0000256" key="1">
    <source>
        <dbReference type="ARBA" id="ARBA00001946"/>
    </source>
</evidence>
<evidence type="ECO:0000313" key="13">
    <source>
        <dbReference type="Proteomes" id="UP000094236"/>
    </source>
</evidence>
<dbReference type="GO" id="GO:0005739">
    <property type="term" value="C:mitochondrion"/>
    <property type="evidence" value="ECO:0007669"/>
    <property type="project" value="TreeGrafter"/>
</dbReference>
<dbReference type="EMBL" id="KV454013">
    <property type="protein sequence ID" value="ODV96372.1"/>
    <property type="molecule type" value="Genomic_DNA"/>
</dbReference>
<dbReference type="GO" id="GO:0036297">
    <property type="term" value="P:interstrand cross-link repair"/>
    <property type="evidence" value="ECO:0007669"/>
    <property type="project" value="TreeGrafter"/>
</dbReference>
<keyword evidence="10" id="KW-0411">Iron-sulfur</keyword>
<keyword evidence="6" id="KW-0004">4Fe-4S</keyword>
<evidence type="ECO:0000256" key="8">
    <source>
        <dbReference type="ARBA" id="ARBA00022839"/>
    </source>
</evidence>
<comment type="cofactor">
    <cofactor evidence="2">
        <name>[4Fe-4S] cluster</name>
        <dbReference type="ChEBI" id="CHEBI:49883"/>
    </cofactor>
</comment>
<evidence type="ECO:0000256" key="7">
    <source>
        <dbReference type="ARBA" id="ARBA00022722"/>
    </source>
</evidence>
<gene>
    <name evidence="12" type="ORF">PACTADRAFT_49730</name>
</gene>
<dbReference type="AlphaFoldDB" id="A0A1E4TX90"/>
<reference evidence="13" key="1">
    <citation type="submission" date="2016-05" db="EMBL/GenBank/DDBJ databases">
        <title>Comparative genomics of biotechnologically important yeasts.</title>
        <authorList>
            <consortium name="DOE Joint Genome Institute"/>
            <person name="Riley R."/>
            <person name="Haridas S."/>
            <person name="Wolfe K.H."/>
            <person name="Lopes M.R."/>
            <person name="Hittinger C.T."/>
            <person name="Goker M."/>
            <person name="Salamov A."/>
            <person name="Wisecaver J."/>
            <person name="Long T.M."/>
            <person name="Aerts A.L."/>
            <person name="Barry K."/>
            <person name="Choi C."/>
            <person name="Clum A."/>
            <person name="Coughlan A.Y."/>
            <person name="Deshpande S."/>
            <person name="Douglass A.P."/>
            <person name="Hanson S.J."/>
            <person name="Klenk H.-P."/>
            <person name="Labutti K."/>
            <person name="Lapidus A."/>
            <person name="Lindquist E."/>
            <person name="Lipzen A."/>
            <person name="Meier-Kolthoff J.P."/>
            <person name="Ohm R.A."/>
            <person name="Otillar R.P."/>
            <person name="Pangilinan J."/>
            <person name="Peng Y."/>
            <person name="Rokas A."/>
            <person name="Rosa C.A."/>
            <person name="Scheuner C."/>
            <person name="Sibirny A.A."/>
            <person name="Slot J.C."/>
            <person name="Stielow J.B."/>
            <person name="Sun H."/>
            <person name="Kurtzman C.P."/>
            <person name="Blackwell M."/>
            <person name="Grigoriev I.V."/>
            <person name="Jeffries T.W."/>
        </authorList>
    </citation>
    <scope>NUCLEOTIDE SEQUENCE [LARGE SCALE GENOMIC DNA]</scope>
    <source>
        <strain evidence="13">NRRL Y-2460</strain>
    </source>
</reference>
<evidence type="ECO:0000256" key="3">
    <source>
        <dbReference type="ARBA" id="ARBA00009797"/>
    </source>
</evidence>